<sequence>MKHSRMKKWLVPTLAFTLVMGMGTTAFAQNGHDNRDDNRNNNSRFTQDKSKNVNVKFDFKDTQGKDFEWALRYIMSLASRRIFDGYPDGTFKPQESVSRIEAITAAVRLMGLRDQAESAEEMATKLNFNDAKSVPAWAVGYVAVALENDLFSESDTNVNPNQPADRLWATTLLVKALKLQNEAEANMNAKLPFKDASSVPAGSIGYVKVAVDKGLVNGFEDNTFRPKQLVTRAQIAALLDRAGNQLPSSNDGLITGTVSAPVSGNVLTFTTNGQTSSLPLDANAFILRNGARVSSSALQTGDVVNFRSYNNNIIFLEVTQLSGNPTTNPSQAIGVKTGMVAAAVTGNTLTLVSGGQTITLPLNANALFFRNGAQISASGLQLGDIVSTRSYNYGVSFVEVTQSVGTTGTPTNYDSTVTGTMAYPISSNALLVNSNGEVKGLPLNTGAIVYRNGAITNVSALQVGDILTTYSYNNSVAVIEVIQSVSQQTTSGDMTGTLVGSVSNNQITVTSAGKAYSFQLHANTFIYVNGVLCPPSVLQPGDVITVHYNSGVVLTAEVSQHVDGSNLLLPTISLLTGTVVSASNNTLIVVSGNVAQAVTLNDKAFIYRGGVLVSATALQAGDVIKVRSYNNSAVYAEVTQLTTGNNQSFSVSGTFNSVTFNSNGKIATITLNQTSSSGIVTTTTYNVASTVTILGNIANMVANHAILLQGTGATIQTISIQ</sequence>
<feature type="chain" id="PRO_5008649889" description="SLH domain-containing protein" evidence="2">
    <location>
        <begin position="29"/>
        <end position="721"/>
    </location>
</feature>
<keyword evidence="5" id="KW-1185">Reference proteome</keyword>
<dbReference type="PANTHER" id="PTHR43308:SF5">
    <property type="entry name" value="S-LAYER PROTEIN _ PEPTIDOGLYCAN ENDO-BETA-N-ACETYLGLUCOSAMINIDASE"/>
    <property type="match status" value="1"/>
</dbReference>
<dbReference type="OrthoDB" id="5845122at2"/>
<feature type="signal peptide" evidence="2">
    <location>
        <begin position="1"/>
        <end position="28"/>
    </location>
</feature>
<proteinExistence type="predicted"/>
<dbReference type="InterPro" id="IPR001119">
    <property type="entry name" value="SLH_dom"/>
</dbReference>
<gene>
    <name evidence="4" type="ORF">A8709_15940</name>
</gene>
<evidence type="ECO:0000256" key="1">
    <source>
        <dbReference type="SAM" id="MobiDB-lite"/>
    </source>
</evidence>
<dbReference type="EMBL" id="LYPC01000014">
    <property type="protein sequence ID" value="OCT15565.1"/>
    <property type="molecule type" value="Genomic_DNA"/>
</dbReference>
<evidence type="ECO:0000313" key="5">
    <source>
        <dbReference type="Proteomes" id="UP000093309"/>
    </source>
</evidence>
<organism evidence="4 5">
    <name type="scientific">Paenibacillus pectinilyticus</name>
    <dbReference type="NCBI Taxonomy" id="512399"/>
    <lineage>
        <taxon>Bacteria</taxon>
        <taxon>Bacillati</taxon>
        <taxon>Bacillota</taxon>
        <taxon>Bacilli</taxon>
        <taxon>Bacillales</taxon>
        <taxon>Paenibacillaceae</taxon>
        <taxon>Paenibacillus</taxon>
    </lineage>
</organism>
<dbReference type="PANTHER" id="PTHR43308">
    <property type="entry name" value="OUTER MEMBRANE PROTEIN ALPHA-RELATED"/>
    <property type="match status" value="1"/>
</dbReference>
<feature type="domain" description="SLH" evidence="3">
    <location>
        <begin position="57"/>
        <end position="120"/>
    </location>
</feature>
<keyword evidence="2" id="KW-0732">Signal</keyword>
<name>A0A1C1A4T3_9BACL</name>
<feature type="domain" description="SLH" evidence="3">
    <location>
        <begin position="125"/>
        <end position="187"/>
    </location>
</feature>
<accession>A0A1C1A4T3</accession>
<dbReference type="Proteomes" id="UP000093309">
    <property type="component" value="Unassembled WGS sequence"/>
</dbReference>
<feature type="region of interest" description="Disordered" evidence="1">
    <location>
        <begin position="28"/>
        <end position="47"/>
    </location>
</feature>
<dbReference type="AlphaFoldDB" id="A0A1C1A4T3"/>
<dbReference type="InterPro" id="IPR051465">
    <property type="entry name" value="Cell_Envelope_Struct_Comp"/>
</dbReference>
<dbReference type="PROSITE" id="PS51272">
    <property type="entry name" value="SLH"/>
    <property type="match status" value="3"/>
</dbReference>
<evidence type="ECO:0000256" key="2">
    <source>
        <dbReference type="SAM" id="SignalP"/>
    </source>
</evidence>
<protein>
    <recommendedName>
        <fullName evidence="3">SLH domain-containing protein</fullName>
    </recommendedName>
</protein>
<evidence type="ECO:0000259" key="3">
    <source>
        <dbReference type="PROSITE" id="PS51272"/>
    </source>
</evidence>
<evidence type="ECO:0000313" key="4">
    <source>
        <dbReference type="EMBL" id="OCT15565.1"/>
    </source>
</evidence>
<dbReference type="Pfam" id="PF00395">
    <property type="entry name" value="SLH"/>
    <property type="match status" value="3"/>
</dbReference>
<comment type="caution">
    <text evidence="4">The sequence shown here is derived from an EMBL/GenBank/DDBJ whole genome shotgun (WGS) entry which is preliminary data.</text>
</comment>
<dbReference type="STRING" id="512399.A8709_15940"/>
<feature type="domain" description="SLH" evidence="3">
    <location>
        <begin position="190"/>
        <end position="253"/>
    </location>
</feature>
<reference evidence="5" key="1">
    <citation type="submission" date="2016-05" db="EMBL/GenBank/DDBJ databases">
        <title>Paenibacillus oryzae. sp. nov., isolated from the rice root.</title>
        <authorList>
            <person name="Zhang J."/>
            <person name="Zhang X."/>
        </authorList>
    </citation>
    <scope>NUCLEOTIDE SEQUENCE [LARGE SCALE GENOMIC DNA]</scope>
    <source>
        <strain evidence="5">KCTC13222</strain>
    </source>
</reference>